<dbReference type="InterPro" id="IPR051448">
    <property type="entry name" value="CdaR-like_regulators"/>
</dbReference>
<evidence type="ECO:0000259" key="1">
    <source>
        <dbReference type="Pfam" id="PF13556"/>
    </source>
</evidence>
<evidence type="ECO:0000313" key="2">
    <source>
        <dbReference type="EMBL" id="MCV7070273.1"/>
    </source>
</evidence>
<dbReference type="PANTHER" id="PTHR33744:SF1">
    <property type="entry name" value="DNA-BINDING TRANSCRIPTIONAL ACTIVATOR ADER"/>
    <property type="match status" value="1"/>
</dbReference>
<dbReference type="Pfam" id="PF13556">
    <property type="entry name" value="HTH_30"/>
    <property type="match status" value="1"/>
</dbReference>
<sequence>MIDLTDITIDHLLLELGDPQRLRQFAMSVLGRAAEYDRTRSTELLDTARVVLDTGLDRRAAAARLHLHPNTVAQRMRRLEELTGLQLSRPADLLQLASALTVARIAALG</sequence>
<protein>
    <submittedName>
        <fullName evidence="2">Helix-turn-helix domain-containing protein</fullName>
    </submittedName>
</protein>
<dbReference type="InterPro" id="IPR025736">
    <property type="entry name" value="PucR_C-HTH_dom"/>
</dbReference>
<name>A0A9X2YBQ9_9MYCO</name>
<dbReference type="InterPro" id="IPR042070">
    <property type="entry name" value="PucR_C-HTH_sf"/>
</dbReference>
<feature type="domain" description="PucR C-terminal helix-turn-helix" evidence="1">
    <location>
        <begin position="44"/>
        <end position="101"/>
    </location>
</feature>
<dbReference type="Proteomes" id="UP001140272">
    <property type="component" value="Unassembled WGS sequence"/>
</dbReference>
<reference evidence="2" key="1">
    <citation type="submission" date="2020-07" db="EMBL/GenBank/DDBJ databases">
        <authorList>
            <person name="Pettersson B.M.F."/>
            <person name="Behra P.R.K."/>
            <person name="Ramesh M."/>
            <person name="Das S."/>
            <person name="Dasgupta S."/>
            <person name="Kirsebom L.A."/>
        </authorList>
    </citation>
    <scope>NUCLEOTIDE SEQUENCE</scope>
    <source>
        <strain evidence="2">DSM 45406</strain>
    </source>
</reference>
<reference evidence="2" key="2">
    <citation type="journal article" date="2022" name="BMC Genomics">
        <title>Comparative genome analysis of mycobacteria focusing on tRNA and non-coding RNA.</title>
        <authorList>
            <person name="Behra P.R.K."/>
            <person name="Pettersson B.M.F."/>
            <person name="Ramesh M."/>
            <person name="Das S."/>
            <person name="Dasgupta S."/>
            <person name="Kirsebom L.A."/>
        </authorList>
    </citation>
    <scope>NUCLEOTIDE SEQUENCE</scope>
    <source>
        <strain evidence="2">DSM 45406</strain>
    </source>
</reference>
<dbReference type="PANTHER" id="PTHR33744">
    <property type="entry name" value="CARBOHYDRATE DIACID REGULATOR"/>
    <property type="match status" value="1"/>
</dbReference>
<accession>A0A9X2YBQ9</accession>
<dbReference type="EMBL" id="JACKRN010000259">
    <property type="protein sequence ID" value="MCV7070273.1"/>
    <property type="molecule type" value="Genomic_DNA"/>
</dbReference>
<organism evidence="2 3">
    <name type="scientific">Mycolicibacterium rufum</name>
    <dbReference type="NCBI Taxonomy" id="318424"/>
    <lineage>
        <taxon>Bacteria</taxon>
        <taxon>Bacillati</taxon>
        <taxon>Actinomycetota</taxon>
        <taxon>Actinomycetes</taxon>
        <taxon>Mycobacteriales</taxon>
        <taxon>Mycobacteriaceae</taxon>
        <taxon>Mycolicibacterium</taxon>
    </lineage>
</organism>
<proteinExistence type="predicted"/>
<evidence type="ECO:0000313" key="3">
    <source>
        <dbReference type="Proteomes" id="UP001140272"/>
    </source>
</evidence>
<gene>
    <name evidence="2" type="ORF">H7H73_07045</name>
</gene>
<dbReference type="Gene3D" id="1.10.10.2840">
    <property type="entry name" value="PucR C-terminal helix-turn-helix domain"/>
    <property type="match status" value="1"/>
</dbReference>
<dbReference type="AlphaFoldDB" id="A0A9X2YBQ9"/>
<comment type="caution">
    <text evidence="2">The sequence shown here is derived from an EMBL/GenBank/DDBJ whole genome shotgun (WGS) entry which is preliminary data.</text>
</comment>